<dbReference type="InterPro" id="IPR054252">
    <property type="entry name" value="Pam3_gp18"/>
</dbReference>
<dbReference type="EMBL" id="AHIE01000020">
    <property type="protein sequence ID" value="EHT99916.1"/>
    <property type="molecule type" value="Genomic_DNA"/>
</dbReference>
<dbReference type="PATRIC" id="fig|660596.6.peg.2802"/>
<dbReference type="AlphaFoldDB" id="H3RF74"/>
<feature type="domain" description="Cyanophage baseplate Pam3 plug gp18" evidence="1">
    <location>
        <begin position="7"/>
        <end position="105"/>
    </location>
</feature>
<name>H3RF74_PANSE</name>
<reference evidence="2 3" key="1">
    <citation type="journal article" date="2012" name="Mol. Microbiol.">
        <title>The genetic and structural basis of two distinct terminal side branch residues in stewartan and amylovoran exopolysaccharides and their potential role in host adaptation.</title>
        <authorList>
            <person name="Wang X."/>
            <person name="Yang F."/>
            <person name="von Bodman S.B."/>
        </authorList>
    </citation>
    <scope>NUCLEOTIDE SEQUENCE [LARGE SCALE GENOMIC DNA]</scope>
    <source>
        <strain evidence="2 3">DC283</strain>
    </source>
</reference>
<sequence length="111" mass="12255">MMATLYRLAVSSDPYQTMKVTVGDTKYQLSLRYNPVPTGGQWLVDITDAGISKALISGYALVCGVPVLKRTRLPFWLYLYDSSGNALNPFGGSDMGSRCILYLMDRSDDSD</sequence>
<dbReference type="STRING" id="660596.DSJ_17510"/>
<proteinExistence type="predicted"/>
<organism evidence="2 3">
    <name type="scientific">Pantoea stewartii subsp. stewartii DC283</name>
    <dbReference type="NCBI Taxonomy" id="660596"/>
    <lineage>
        <taxon>Bacteria</taxon>
        <taxon>Pseudomonadati</taxon>
        <taxon>Pseudomonadota</taxon>
        <taxon>Gammaproteobacteria</taxon>
        <taxon>Enterobacterales</taxon>
        <taxon>Erwiniaceae</taxon>
        <taxon>Pantoea</taxon>
    </lineage>
</organism>
<gene>
    <name evidence="2" type="ORF">CKS_1983</name>
</gene>
<evidence type="ECO:0000259" key="1">
    <source>
        <dbReference type="Pfam" id="PF22479"/>
    </source>
</evidence>
<dbReference type="Proteomes" id="UP000005050">
    <property type="component" value="Unassembled WGS sequence"/>
</dbReference>
<evidence type="ECO:0000313" key="3">
    <source>
        <dbReference type="Proteomes" id="UP000005050"/>
    </source>
</evidence>
<dbReference type="Pfam" id="PF22479">
    <property type="entry name" value="Pam3_gp18"/>
    <property type="match status" value="1"/>
</dbReference>
<protein>
    <recommendedName>
        <fullName evidence="1">Cyanophage baseplate Pam3 plug gp18 domain-containing protein</fullName>
    </recommendedName>
</protein>
<comment type="caution">
    <text evidence="2">The sequence shown here is derived from an EMBL/GenBank/DDBJ whole genome shotgun (WGS) entry which is preliminary data.</text>
</comment>
<evidence type="ECO:0000313" key="2">
    <source>
        <dbReference type="EMBL" id="EHT99916.1"/>
    </source>
</evidence>
<accession>H3RF74</accession>